<name>A0AAU9BX56_9GAMM</name>
<evidence type="ECO:0000313" key="2">
    <source>
        <dbReference type="Proteomes" id="UP001321450"/>
    </source>
</evidence>
<sequence length="219" mass="24722">MKNKKPLTRDPNTFKSHIEHLLSAIYCFLADLDSKSDDSEPKVGFELSGQYERPTELMQTLLDMVKVQYEPVTLGTYFLNSNPDFFFDGIPSMPFGLAYVSCLSEVGQSFPDFWETTVLPHIKDCGYDVAAFQSAYYVISTDIAGLDVELFTTVLDTVGAGFSLQEAIDLFRSQIQADVSPPVKSVHAGFCMDPVLENRFRLSLWGFVPYKHQLKHIKH</sequence>
<dbReference type="EMBL" id="AP024718">
    <property type="protein sequence ID" value="BCX88250.1"/>
    <property type="molecule type" value="Genomic_DNA"/>
</dbReference>
<accession>A0AAU9BX56</accession>
<keyword evidence="2" id="KW-1185">Reference proteome</keyword>
<reference evidence="2" key="1">
    <citation type="journal article" date="2024" name="Int. J. Syst. Evol. Microbiol.">
        <title>Methylomarinovum tepidoasis sp. nov., a moderately thermophilic methanotroph of the family Methylothermaceae isolated from a deep-sea hydrothermal field.</title>
        <authorList>
            <person name="Hirayama H."/>
            <person name="Takaki Y."/>
            <person name="Abe M."/>
            <person name="Miyazaki M."/>
            <person name="Uematsu K."/>
            <person name="Matsui Y."/>
            <person name="Takai K."/>
        </authorList>
    </citation>
    <scope>NUCLEOTIDE SEQUENCE [LARGE SCALE GENOMIC DNA]</scope>
    <source>
        <strain evidence="2">IN45</strain>
    </source>
</reference>
<protein>
    <submittedName>
        <fullName evidence="1">Uncharacterized protein</fullName>
    </submittedName>
</protein>
<dbReference type="KEGG" id="meiy:MIN45_P0619"/>
<proteinExistence type="predicted"/>
<dbReference type="Proteomes" id="UP001321450">
    <property type="component" value="Chromosome"/>
</dbReference>
<dbReference type="RefSeq" id="WP_286293345.1">
    <property type="nucleotide sequence ID" value="NZ_AP024718.1"/>
</dbReference>
<gene>
    <name evidence="1" type="ORF">MIN45_P0619</name>
</gene>
<organism evidence="1 2">
    <name type="scientific">Methylomarinovum tepidoasis</name>
    <dbReference type="NCBI Taxonomy" id="2840183"/>
    <lineage>
        <taxon>Bacteria</taxon>
        <taxon>Pseudomonadati</taxon>
        <taxon>Pseudomonadota</taxon>
        <taxon>Gammaproteobacteria</taxon>
        <taxon>Methylococcales</taxon>
        <taxon>Methylothermaceae</taxon>
        <taxon>Methylomarinovum</taxon>
    </lineage>
</organism>
<dbReference type="AlphaFoldDB" id="A0AAU9BX56"/>
<evidence type="ECO:0000313" key="1">
    <source>
        <dbReference type="EMBL" id="BCX88250.1"/>
    </source>
</evidence>